<evidence type="ECO:0000313" key="5">
    <source>
        <dbReference type="EMBL" id="MBM9469423.1"/>
    </source>
</evidence>
<gene>
    <name evidence="5" type="ORF">JL106_19215</name>
</gene>
<accession>A0A938YGZ4</accession>
<keyword evidence="6" id="KW-1185">Reference proteome</keyword>
<dbReference type="PANTHER" id="PTHR30061:SF50">
    <property type="entry name" value="MALTOSE_MALTODEXTRIN-BINDING PERIPLASMIC PROTEIN"/>
    <property type="match status" value="1"/>
</dbReference>
<dbReference type="AlphaFoldDB" id="A0A938YGZ4"/>
<organism evidence="5 6">
    <name type="scientific">Nakamurella leprariae</name>
    <dbReference type="NCBI Taxonomy" id="2803911"/>
    <lineage>
        <taxon>Bacteria</taxon>
        <taxon>Bacillati</taxon>
        <taxon>Actinomycetota</taxon>
        <taxon>Actinomycetes</taxon>
        <taxon>Nakamurellales</taxon>
        <taxon>Nakamurellaceae</taxon>
        <taxon>Nakamurella</taxon>
    </lineage>
</organism>
<feature type="signal peptide" evidence="4">
    <location>
        <begin position="1"/>
        <end position="24"/>
    </location>
</feature>
<comment type="caution">
    <text evidence="5">The sequence shown here is derived from an EMBL/GenBank/DDBJ whole genome shotgun (WGS) entry which is preliminary data.</text>
</comment>
<dbReference type="SUPFAM" id="SSF53850">
    <property type="entry name" value="Periplasmic binding protein-like II"/>
    <property type="match status" value="1"/>
</dbReference>
<dbReference type="RefSeq" id="WP_205262384.1">
    <property type="nucleotide sequence ID" value="NZ_JAERWK010000026.1"/>
</dbReference>
<dbReference type="GO" id="GO:1901982">
    <property type="term" value="F:maltose binding"/>
    <property type="evidence" value="ECO:0007669"/>
    <property type="project" value="TreeGrafter"/>
</dbReference>
<dbReference type="GO" id="GO:0055052">
    <property type="term" value="C:ATP-binding cassette (ABC) transporter complex, substrate-binding subunit-containing"/>
    <property type="evidence" value="ECO:0007669"/>
    <property type="project" value="TreeGrafter"/>
</dbReference>
<dbReference type="EMBL" id="JAERWK010000026">
    <property type="protein sequence ID" value="MBM9469423.1"/>
    <property type="molecule type" value="Genomic_DNA"/>
</dbReference>
<evidence type="ECO:0000256" key="3">
    <source>
        <dbReference type="ARBA" id="ARBA00022729"/>
    </source>
</evidence>
<sequence>MRRRRRLGLLAAVMALTIPLAACGSDSGPPVLTWFINPDDGGQADIAQMCTDEAAGAYTIQTSVLPRDAGGQREQLARRLAANDSSIDLMSLDPPFIPELAEPGFLAPVPDDVAQRVSENVVQGALDGASWQDTLVTVPFWANTQLLWYRKSVAEAAGLDMSQPVTWRQIMDAAESQGKLLGVQGAKAESLTVWINALVESAGGSIIANQAESADQVQLGLDSDAGRQAAEIIGEIGRGPLGGPGLPTANENASLTLFQGDQASFMVNWPFVWSAMNAAVEAGTLDASVVEDTGWAIYPGVNDGEESAPPYGGINIGIGAFSNHVDLAYQAAECIVTPQHQAFYFATNGNPPSNTTAFDDPEVQDAFPMADTIRQSLQQAAPRPQTPYYNEVSLGLQETWHPPASVTPETSPQAATDLITAVLRGDRLL</sequence>
<evidence type="ECO:0000256" key="4">
    <source>
        <dbReference type="SAM" id="SignalP"/>
    </source>
</evidence>
<name>A0A938YGZ4_9ACTN</name>
<reference evidence="5" key="1">
    <citation type="submission" date="2021-01" db="EMBL/GenBank/DDBJ databases">
        <title>YIM 132084 draft genome.</title>
        <authorList>
            <person name="An D."/>
        </authorList>
    </citation>
    <scope>NUCLEOTIDE SEQUENCE</scope>
    <source>
        <strain evidence="5">YIM 132084</strain>
    </source>
</reference>
<evidence type="ECO:0000313" key="6">
    <source>
        <dbReference type="Proteomes" id="UP000663792"/>
    </source>
</evidence>
<dbReference type="Gene3D" id="3.40.190.10">
    <property type="entry name" value="Periplasmic binding protein-like II"/>
    <property type="match status" value="2"/>
</dbReference>
<proteinExistence type="inferred from homology"/>
<keyword evidence="2" id="KW-0813">Transport</keyword>
<dbReference type="PANTHER" id="PTHR30061">
    <property type="entry name" value="MALTOSE-BINDING PERIPLASMIC PROTEIN"/>
    <property type="match status" value="1"/>
</dbReference>
<dbReference type="Proteomes" id="UP000663792">
    <property type="component" value="Unassembled WGS sequence"/>
</dbReference>
<dbReference type="GO" id="GO:0015768">
    <property type="term" value="P:maltose transport"/>
    <property type="evidence" value="ECO:0007669"/>
    <property type="project" value="TreeGrafter"/>
</dbReference>
<evidence type="ECO:0000256" key="2">
    <source>
        <dbReference type="ARBA" id="ARBA00022448"/>
    </source>
</evidence>
<protein>
    <submittedName>
        <fullName evidence="5">Extracellular solute-binding protein</fullName>
    </submittedName>
</protein>
<feature type="chain" id="PRO_5037243587" evidence="4">
    <location>
        <begin position="25"/>
        <end position="429"/>
    </location>
</feature>
<keyword evidence="3 4" id="KW-0732">Signal</keyword>
<evidence type="ECO:0000256" key="1">
    <source>
        <dbReference type="ARBA" id="ARBA00008520"/>
    </source>
</evidence>
<comment type="similarity">
    <text evidence="1">Belongs to the bacterial solute-binding protein 1 family.</text>
</comment>
<dbReference type="Pfam" id="PF01547">
    <property type="entry name" value="SBP_bac_1"/>
    <property type="match status" value="1"/>
</dbReference>
<dbReference type="GO" id="GO:0042956">
    <property type="term" value="P:maltodextrin transmembrane transport"/>
    <property type="evidence" value="ECO:0007669"/>
    <property type="project" value="TreeGrafter"/>
</dbReference>
<dbReference type="InterPro" id="IPR006059">
    <property type="entry name" value="SBP"/>
</dbReference>